<dbReference type="AlphaFoldDB" id="T1ICS1"/>
<sequence>MTSLPILPAFFVSALAGS</sequence>
<organism evidence="1 2">
    <name type="scientific">Rhodnius prolixus</name>
    <name type="common">Triatomid bug</name>
    <dbReference type="NCBI Taxonomy" id="13249"/>
    <lineage>
        <taxon>Eukaryota</taxon>
        <taxon>Metazoa</taxon>
        <taxon>Ecdysozoa</taxon>
        <taxon>Arthropoda</taxon>
        <taxon>Hexapoda</taxon>
        <taxon>Insecta</taxon>
        <taxon>Pterygota</taxon>
        <taxon>Neoptera</taxon>
        <taxon>Paraneoptera</taxon>
        <taxon>Hemiptera</taxon>
        <taxon>Heteroptera</taxon>
        <taxon>Panheteroptera</taxon>
        <taxon>Cimicomorpha</taxon>
        <taxon>Reduviidae</taxon>
        <taxon>Triatominae</taxon>
        <taxon>Rhodnius</taxon>
    </lineage>
</organism>
<evidence type="ECO:0000313" key="2">
    <source>
        <dbReference type="Proteomes" id="UP000015103"/>
    </source>
</evidence>
<reference evidence="1" key="1">
    <citation type="submission" date="2015-05" db="UniProtKB">
        <authorList>
            <consortium name="EnsemblMetazoa"/>
        </authorList>
    </citation>
    <scope>IDENTIFICATION</scope>
</reference>
<dbReference type="EMBL" id="ACPB03026188">
    <property type="status" value="NOT_ANNOTATED_CDS"/>
    <property type="molecule type" value="Genomic_DNA"/>
</dbReference>
<dbReference type="VEuPathDB" id="VectorBase:RPRC014091"/>
<accession>T1ICS1</accession>
<keyword evidence="2" id="KW-1185">Reference proteome</keyword>
<dbReference type="EnsemblMetazoa" id="RPRC014091-RA">
    <property type="protein sequence ID" value="RPRC014091-PA"/>
    <property type="gene ID" value="RPRC014091"/>
</dbReference>
<protein>
    <submittedName>
        <fullName evidence="1">Uncharacterized protein</fullName>
    </submittedName>
</protein>
<dbReference type="Proteomes" id="UP000015103">
    <property type="component" value="Unassembled WGS sequence"/>
</dbReference>
<name>T1ICS1_RHOPR</name>
<dbReference type="InParanoid" id="T1ICS1"/>
<proteinExistence type="predicted"/>
<evidence type="ECO:0000313" key="1">
    <source>
        <dbReference type="EnsemblMetazoa" id="RPRC014091-PA"/>
    </source>
</evidence>